<dbReference type="EMBL" id="VDCH01000014">
    <property type="protein sequence ID" value="TNJ38743.1"/>
    <property type="molecule type" value="Genomic_DNA"/>
</dbReference>
<dbReference type="Pfam" id="PF02620">
    <property type="entry name" value="YceD"/>
    <property type="match status" value="1"/>
</dbReference>
<name>A0A5C4S5G6_CHLTI</name>
<dbReference type="OrthoDB" id="597820at2"/>
<reference evidence="1 2" key="1">
    <citation type="submission" date="2019-05" db="EMBL/GenBank/DDBJ databases">
        <title>Draft Whole-Genome sequence of the green sulfur bacterium Chlorobaculum thiosulfatiphilum DSM 249.</title>
        <authorList>
            <person name="Meyer T.E."/>
            <person name="Kyndt J.A."/>
        </authorList>
    </citation>
    <scope>NUCLEOTIDE SEQUENCE [LARGE SCALE GENOMIC DNA]</scope>
    <source>
        <strain evidence="1 2">DSM 249</strain>
    </source>
</reference>
<comment type="caution">
    <text evidence="1">The sequence shown here is derived from an EMBL/GenBank/DDBJ whole genome shotgun (WGS) entry which is preliminary data.</text>
</comment>
<evidence type="ECO:0000313" key="1">
    <source>
        <dbReference type="EMBL" id="TNJ38743.1"/>
    </source>
</evidence>
<gene>
    <name evidence="1" type="ORF">FGF66_07675</name>
</gene>
<evidence type="ECO:0000313" key="2">
    <source>
        <dbReference type="Proteomes" id="UP000308271"/>
    </source>
</evidence>
<sequence length="178" mass="20227">MVMSREKALIEIRLAGLSQGKFEFEFTCSAADFADSALVEAGFSKEISAKATVEKLEGEMIVTLKTSAIADLTCDLCLAPVTTELNGSYRIYFGYEQPDEPDEERDEEYRLIDRNAVSLDLTEDVRETLLLSVPMKVTCTDNPDCRVFHQEELDEPDEVNLHDTDWLESLEKLKNKYR</sequence>
<protein>
    <submittedName>
        <fullName evidence="1">DUF177 domain-containing protein</fullName>
    </submittedName>
</protein>
<dbReference type="AlphaFoldDB" id="A0A5C4S5G6"/>
<accession>A0A5C4S5G6</accession>
<dbReference type="InterPro" id="IPR003772">
    <property type="entry name" value="YceD"/>
</dbReference>
<organism evidence="1 2">
    <name type="scientific">Chlorobaculum thiosulfatiphilum</name>
    <name type="common">Chlorobium limicola f.sp. thiosulfatophilum</name>
    <dbReference type="NCBI Taxonomy" id="115852"/>
    <lineage>
        <taxon>Bacteria</taxon>
        <taxon>Pseudomonadati</taxon>
        <taxon>Chlorobiota</taxon>
        <taxon>Chlorobiia</taxon>
        <taxon>Chlorobiales</taxon>
        <taxon>Chlorobiaceae</taxon>
        <taxon>Chlorobaculum</taxon>
    </lineage>
</organism>
<dbReference type="Proteomes" id="UP000308271">
    <property type="component" value="Unassembled WGS sequence"/>
</dbReference>
<keyword evidence="2" id="KW-1185">Reference proteome</keyword>
<proteinExistence type="predicted"/>